<evidence type="ECO:0000256" key="3">
    <source>
        <dbReference type="ARBA" id="ARBA00022630"/>
    </source>
</evidence>
<evidence type="ECO:0000256" key="1">
    <source>
        <dbReference type="ARBA" id="ARBA00001974"/>
    </source>
</evidence>
<dbReference type="Gene3D" id="3.50.50.60">
    <property type="entry name" value="FAD/NAD(P)-binding domain"/>
    <property type="match status" value="1"/>
</dbReference>
<dbReference type="InterPro" id="IPR000172">
    <property type="entry name" value="GMC_OxRdtase_N"/>
</dbReference>
<dbReference type="Proteomes" id="UP000054516">
    <property type="component" value="Unassembled WGS sequence"/>
</dbReference>
<dbReference type="InterPro" id="IPR012132">
    <property type="entry name" value="GMC_OxRdtase"/>
</dbReference>
<dbReference type="SUPFAM" id="SSF51905">
    <property type="entry name" value="FAD/NAD(P)-binding domain"/>
    <property type="match status" value="1"/>
</dbReference>
<protein>
    <submittedName>
        <fullName evidence="6">Putative alcohol oxidase</fullName>
    </submittedName>
</protein>
<keyword evidence="3" id="KW-0285">Flavoprotein</keyword>
<evidence type="ECO:0000259" key="5">
    <source>
        <dbReference type="Pfam" id="PF00732"/>
    </source>
</evidence>
<feature type="domain" description="Glucose-methanol-choline oxidoreductase N-terminal" evidence="5">
    <location>
        <begin position="15"/>
        <end position="114"/>
    </location>
</feature>
<dbReference type="InterPro" id="IPR036188">
    <property type="entry name" value="FAD/NAD-bd_sf"/>
</dbReference>
<evidence type="ECO:0000256" key="2">
    <source>
        <dbReference type="ARBA" id="ARBA00010790"/>
    </source>
</evidence>
<dbReference type="EMBL" id="DF977587">
    <property type="protein sequence ID" value="GAP82378.1"/>
    <property type="molecule type" value="Genomic_DNA"/>
</dbReference>
<organism evidence="6">
    <name type="scientific">Rosellinia necatrix</name>
    <name type="common">White root-rot fungus</name>
    <dbReference type="NCBI Taxonomy" id="77044"/>
    <lineage>
        <taxon>Eukaryota</taxon>
        <taxon>Fungi</taxon>
        <taxon>Dikarya</taxon>
        <taxon>Ascomycota</taxon>
        <taxon>Pezizomycotina</taxon>
        <taxon>Sordariomycetes</taxon>
        <taxon>Xylariomycetidae</taxon>
        <taxon>Xylariales</taxon>
        <taxon>Xylariaceae</taxon>
        <taxon>Rosellinia</taxon>
    </lineage>
</organism>
<dbReference type="PANTHER" id="PTHR11552">
    <property type="entry name" value="GLUCOSE-METHANOL-CHOLINE GMC OXIDOREDUCTASE"/>
    <property type="match status" value="1"/>
</dbReference>
<dbReference type="OrthoDB" id="269227at2759"/>
<gene>
    <name evidence="6" type="ORF">SAMD00023353_14200040</name>
</gene>
<accession>A0A1W2TAH9</accession>
<evidence type="ECO:0000256" key="4">
    <source>
        <dbReference type="ARBA" id="ARBA00022827"/>
    </source>
</evidence>
<dbReference type="GO" id="GO:0016614">
    <property type="term" value="F:oxidoreductase activity, acting on CH-OH group of donors"/>
    <property type="evidence" value="ECO:0007669"/>
    <property type="project" value="InterPro"/>
</dbReference>
<name>A0A1W2TAH9_ROSNE</name>
<evidence type="ECO:0000313" key="6">
    <source>
        <dbReference type="EMBL" id="GAP82378.1"/>
    </source>
</evidence>
<evidence type="ECO:0000313" key="7">
    <source>
        <dbReference type="Proteomes" id="UP000054516"/>
    </source>
</evidence>
<proteinExistence type="inferred from homology"/>
<dbReference type="PANTHER" id="PTHR11552:SF147">
    <property type="entry name" value="CHOLINE DEHYDROGENASE, MITOCHONDRIAL"/>
    <property type="match status" value="1"/>
</dbReference>
<dbReference type="STRING" id="77044.A0A1W2TAH9"/>
<dbReference type="PROSITE" id="PS51257">
    <property type="entry name" value="PROKAR_LIPOPROTEIN"/>
    <property type="match status" value="1"/>
</dbReference>
<keyword evidence="4" id="KW-0274">FAD</keyword>
<keyword evidence="7" id="KW-1185">Reference proteome</keyword>
<sequence length="151" mass="15976">MAIFTKVAGNLDEVDIIITGGGTAGCIVASRLAAAGPNLRILVIEAGRNNHNDPSIKFPAFFPQNLLPGSKFTKVLHGSKAKELGGWEIVVAGGYGLGGGSSINAAMYVRGHPNECGPAQIRSAERGSWPYKASHFWMQRVSWVQASSQVV</sequence>
<dbReference type="GO" id="GO:0050660">
    <property type="term" value="F:flavin adenine dinucleotide binding"/>
    <property type="evidence" value="ECO:0007669"/>
    <property type="project" value="InterPro"/>
</dbReference>
<reference evidence="6" key="1">
    <citation type="submission" date="2016-03" db="EMBL/GenBank/DDBJ databases">
        <title>Draft genome sequence of Rosellinia necatrix.</title>
        <authorList>
            <person name="Kanematsu S."/>
        </authorList>
    </citation>
    <scope>NUCLEOTIDE SEQUENCE [LARGE SCALE GENOMIC DNA]</scope>
    <source>
        <strain evidence="6">W97</strain>
    </source>
</reference>
<comment type="cofactor">
    <cofactor evidence="1">
        <name>FAD</name>
        <dbReference type="ChEBI" id="CHEBI:57692"/>
    </cofactor>
</comment>
<dbReference type="AlphaFoldDB" id="A0A1W2TAH9"/>
<comment type="similarity">
    <text evidence="2">Belongs to the GMC oxidoreductase family.</text>
</comment>
<dbReference type="Pfam" id="PF00732">
    <property type="entry name" value="GMC_oxred_N"/>
    <property type="match status" value="1"/>
</dbReference>